<organism evidence="5 7">
    <name type="scientific">Virgibacillus dokdonensis</name>
    <dbReference type="NCBI Taxonomy" id="302167"/>
    <lineage>
        <taxon>Bacteria</taxon>
        <taxon>Bacillati</taxon>
        <taxon>Bacillota</taxon>
        <taxon>Bacilli</taxon>
        <taxon>Bacillales</taxon>
        <taxon>Bacillaceae</taxon>
        <taxon>Virgibacillus</taxon>
    </lineage>
</organism>
<evidence type="ECO:0000313" key="5">
    <source>
        <dbReference type="EMBL" id="AUJ23274.1"/>
    </source>
</evidence>
<evidence type="ECO:0000313" key="8">
    <source>
        <dbReference type="Proteomes" id="UP001356080"/>
    </source>
</evidence>
<dbReference type="Gene3D" id="1.10.10.60">
    <property type="entry name" value="Homeodomain-like"/>
    <property type="match status" value="1"/>
</dbReference>
<evidence type="ECO:0000313" key="6">
    <source>
        <dbReference type="EMBL" id="MEF2290500.1"/>
    </source>
</evidence>
<dbReference type="PANTHER" id="PTHR43280:SF28">
    <property type="entry name" value="HTH-TYPE TRANSCRIPTIONAL ACTIVATOR RHAS"/>
    <property type="match status" value="1"/>
</dbReference>
<dbReference type="Pfam" id="PF12833">
    <property type="entry name" value="HTH_18"/>
    <property type="match status" value="1"/>
</dbReference>
<evidence type="ECO:0000256" key="2">
    <source>
        <dbReference type="ARBA" id="ARBA00023125"/>
    </source>
</evidence>
<dbReference type="InterPro" id="IPR018060">
    <property type="entry name" value="HTH_AraC"/>
</dbReference>
<dbReference type="STRING" id="302167.GCA_900166595_03013"/>
<dbReference type="PANTHER" id="PTHR43280">
    <property type="entry name" value="ARAC-FAMILY TRANSCRIPTIONAL REGULATOR"/>
    <property type="match status" value="1"/>
</dbReference>
<keyword evidence="1" id="KW-0805">Transcription regulation</keyword>
<dbReference type="InterPro" id="IPR020449">
    <property type="entry name" value="Tscrpt_reg_AraC-type_HTH"/>
</dbReference>
<dbReference type="InterPro" id="IPR037923">
    <property type="entry name" value="HTH-like"/>
</dbReference>
<sequence length="252" mass="30074">MDTLDFLFFSKRKKGQYIPSHNHNCCELVYYFASGKTEIDSTEYTFYENNFALISPNTNHDEIHFVDADVLYIGFYTENEIILEKNGVFQDSRDWVIRDCLVKMREEFVQKQSGFSKMLHLLVGKLVIHLQRLIGKTKKYMDHTDDRMQYVRNYMEEYFQQKLTNEILANIAGYSYDHFRHLFKEKFSMTPQRYLYLKRMEFAKACLIHDPSKLISDIALEAGFSNDSQFCSMFKRETGMTPKMYREEQNKV</sequence>
<dbReference type="KEGG" id="vpn:A21D_00160"/>
<dbReference type="PROSITE" id="PS00041">
    <property type="entry name" value="HTH_ARAC_FAMILY_1"/>
    <property type="match status" value="1"/>
</dbReference>
<dbReference type="Proteomes" id="UP000234237">
    <property type="component" value="Chromosome"/>
</dbReference>
<reference evidence="7" key="2">
    <citation type="submission" date="2016-11" db="EMBL/GenBank/DDBJ databases">
        <title>Complete genome sequence of Virgibacillus pantothenticus 21D, a halophilic bacterium isolated from the deep hypersaline anoxic basin Discovery in the Mediterranean Sea.</title>
        <authorList>
            <person name="Zeaiter Z."/>
            <person name="Booth J.M."/>
            <person name="Prosdocimi E.M."/>
            <person name="Mapelli F."/>
            <person name="Fusi M."/>
            <person name="Daffonchio D."/>
            <person name="Borin S."/>
            <person name="Crotti E."/>
        </authorList>
    </citation>
    <scope>NUCLEOTIDE SEQUENCE [LARGE SCALE GENOMIC DNA]</scope>
    <source>
        <strain evidence="7">21D</strain>
    </source>
</reference>
<dbReference type="GO" id="GO:0003700">
    <property type="term" value="F:DNA-binding transcription factor activity"/>
    <property type="evidence" value="ECO:0007669"/>
    <property type="project" value="InterPro"/>
</dbReference>
<keyword evidence="5" id="KW-0808">Transferase</keyword>
<dbReference type="GO" id="GO:0032259">
    <property type="term" value="P:methylation"/>
    <property type="evidence" value="ECO:0007669"/>
    <property type="project" value="UniProtKB-KW"/>
</dbReference>
<dbReference type="EMBL" id="CP018622">
    <property type="protein sequence ID" value="AUJ23274.1"/>
    <property type="molecule type" value="Genomic_DNA"/>
</dbReference>
<name>A0A2K9IV78_9BACI</name>
<dbReference type="Proteomes" id="UP001356080">
    <property type="component" value="Unassembled WGS sequence"/>
</dbReference>
<reference evidence="6 8" key="3">
    <citation type="submission" date="2024-01" db="EMBL/GenBank/DDBJ databases">
        <title>Survival strategy associated with biotechnological potential of Virgibacillus dokdonensis T4.6 isolated from salt-fermented shrimp paste.</title>
        <authorList>
            <person name="Doan T.V."/>
            <person name="Quach N.T."/>
            <person name="Phi Q.-T."/>
        </authorList>
    </citation>
    <scope>NUCLEOTIDE SEQUENCE [LARGE SCALE GENOMIC DNA]</scope>
    <source>
        <strain evidence="6 8">T4.6</strain>
    </source>
</reference>
<evidence type="ECO:0000259" key="4">
    <source>
        <dbReference type="PROSITE" id="PS01124"/>
    </source>
</evidence>
<dbReference type="SMART" id="SM00342">
    <property type="entry name" value="HTH_ARAC"/>
    <property type="match status" value="1"/>
</dbReference>
<dbReference type="EMBL" id="JAZHPM010000001">
    <property type="protein sequence ID" value="MEF2290500.1"/>
    <property type="molecule type" value="Genomic_DNA"/>
</dbReference>
<accession>A0A2K9IV78</accession>
<reference evidence="5" key="1">
    <citation type="submission" date="2016-11" db="EMBL/GenBank/DDBJ databases">
        <title>Complete genome sequence of Virgibacillus dokdonensis 21D, a halophilic bacterium isolated from the deep hypersaline anoxic basin Discovery in the Mediterranean Sea.</title>
        <authorList>
            <person name="Zeaiter Z."/>
            <person name="Booth J.M."/>
            <person name="Prosdocimi E.M."/>
            <person name="Mapelli F."/>
            <person name="Fusi M."/>
            <person name="Daffonchio D."/>
            <person name="Borin S."/>
            <person name="Crotti E."/>
        </authorList>
    </citation>
    <scope>NUCLEOTIDE SEQUENCE</scope>
    <source>
        <strain evidence="5">21D</strain>
    </source>
</reference>
<dbReference type="PRINTS" id="PR00032">
    <property type="entry name" value="HTHARAC"/>
</dbReference>
<evidence type="ECO:0000313" key="7">
    <source>
        <dbReference type="Proteomes" id="UP000234237"/>
    </source>
</evidence>
<keyword evidence="8" id="KW-1185">Reference proteome</keyword>
<dbReference type="PROSITE" id="PS01124">
    <property type="entry name" value="HTH_ARAC_FAMILY_2"/>
    <property type="match status" value="1"/>
</dbReference>
<dbReference type="AlphaFoldDB" id="A0A2K9IV78"/>
<dbReference type="RefSeq" id="WP_101932395.1">
    <property type="nucleotide sequence ID" value="NZ_CP018622.1"/>
</dbReference>
<keyword evidence="3" id="KW-0804">Transcription</keyword>
<gene>
    <name evidence="5" type="primary">adaA_1</name>
    <name evidence="5" type="ORF">A21D_00160</name>
    <name evidence="6" type="ORF">V2W34_00570</name>
</gene>
<dbReference type="InterPro" id="IPR018062">
    <property type="entry name" value="HTH_AraC-typ_CS"/>
</dbReference>
<dbReference type="GO" id="GO:0008168">
    <property type="term" value="F:methyltransferase activity"/>
    <property type="evidence" value="ECO:0007669"/>
    <property type="project" value="UniProtKB-KW"/>
</dbReference>
<feature type="domain" description="HTH araC/xylS-type" evidence="4">
    <location>
        <begin position="149"/>
        <end position="248"/>
    </location>
</feature>
<dbReference type="GO" id="GO:0043565">
    <property type="term" value="F:sequence-specific DNA binding"/>
    <property type="evidence" value="ECO:0007669"/>
    <property type="project" value="InterPro"/>
</dbReference>
<dbReference type="SUPFAM" id="SSF46689">
    <property type="entry name" value="Homeodomain-like"/>
    <property type="match status" value="2"/>
</dbReference>
<keyword evidence="5" id="KW-0489">Methyltransferase</keyword>
<dbReference type="EC" id="2.1.1.-" evidence="5"/>
<evidence type="ECO:0000256" key="3">
    <source>
        <dbReference type="ARBA" id="ARBA00023163"/>
    </source>
</evidence>
<evidence type="ECO:0000256" key="1">
    <source>
        <dbReference type="ARBA" id="ARBA00023015"/>
    </source>
</evidence>
<protein>
    <submittedName>
        <fullName evidence="6">AraC family transcriptional regulator</fullName>
    </submittedName>
    <submittedName>
        <fullName evidence="5">Bifunctional transcriptional activator/DNA repair enzyme AdaA</fullName>
        <ecNumber evidence="5">2.1.1.-</ecNumber>
    </submittedName>
</protein>
<keyword evidence="2" id="KW-0238">DNA-binding</keyword>
<proteinExistence type="predicted"/>
<dbReference type="SUPFAM" id="SSF51215">
    <property type="entry name" value="Regulatory protein AraC"/>
    <property type="match status" value="1"/>
</dbReference>
<dbReference type="InterPro" id="IPR009057">
    <property type="entry name" value="Homeodomain-like_sf"/>
</dbReference>